<proteinExistence type="predicted"/>
<reference evidence="2 3" key="1">
    <citation type="submission" date="2018-12" db="EMBL/GenBank/DDBJ databases">
        <authorList>
            <person name="Toschakov S.V."/>
        </authorList>
    </citation>
    <scope>NUCLEOTIDE SEQUENCE [LARGE SCALE GENOMIC DNA]</scope>
    <source>
        <strain evidence="2 3">GM2012</strain>
    </source>
</reference>
<sequence length="78" mass="7766">MAMQVLERGAEVALGQGVDSAPGGVGELVKGLGLRGPSVAIGGGQDELDQQSPDRVVGGDVVEEPGGEQAEPTGVRVE</sequence>
<keyword evidence="3" id="KW-1185">Reference proteome</keyword>
<evidence type="ECO:0000256" key="1">
    <source>
        <dbReference type="SAM" id="MobiDB-lite"/>
    </source>
</evidence>
<reference evidence="2 3" key="2">
    <citation type="submission" date="2019-01" db="EMBL/GenBank/DDBJ databases">
        <title>Tautonia sociabilis, a novel thermotolerant planctomycete of Isosphaeraceae family, isolated from a 4000 m deep subterranean habitat.</title>
        <authorList>
            <person name="Kovaleva O.L."/>
            <person name="Elcheninov A.G."/>
            <person name="Van Heerden E."/>
            <person name="Toshchakov S.V."/>
            <person name="Novikov A."/>
            <person name="Bonch-Osmolovskaya E.A."/>
            <person name="Kublanov I.V."/>
        </authorList>
    </citation>
    <scope>NUCLEOTIDE SEQUENCE [LARGE SCALE GENOMIC DNA]</scope>
    <source>
        <strain evidence="2 3">GM2012</strain>
    </source>
</reference>
<name>A0A432ME39_9BACT</name>
<evidence type="ECO:0000313" key="2">
    <source>
        <dbReference type="EMBL" id="RUL83417.1"/>
    </source>
</evidence>
<comment type="caution">
    <text evidence="2">The sequence shown here is derived from an EMBL/GenBank/DDBJ whole genome shotgun (WGS) entry which is preliminary data.</text>
</comment>
<dbReference type="Proteomes" id="UP000280296">
    <property type="component" value="Unassembled WGS sequence"/>
</dbReference>
<evidence type="ECO:0000313" key="3">
    <source>
        <dbReference type="Proteomes" id="UP000280296"/>
    </source>
</evidence>
<accession>A0A432ME39</accession>
<dbReference type="RefSeq" id="WP_126727644.1">
    <property type="nucleotide sequence ID" value="NZ_RYZH01000060.1"/>
</dbReference>
<protein>
    <submittedName>
        <fullName evidence="2">Uncharacterized protein</fullName>
    </submittedName>
</protein>
<gene>
    <name evidence="2" type="ORF">TsocGM_22165</name>
</gene>
<feature type="region of interest" description="Disordered" evidence="1">
    <location>
        <begin position="40"/>
        <end position="78"/>
    </location>
</feature>
<dbReference type="EMBL" id="RYZH01000060">
    <property type="protein sequence ID" value="RUL83417.1"/>
    <property type="molecule type" value="Genomic_DNA"/>
</dbReference>
<dbReference type="AlphaFoldDB" id="A0A432ME39"/>
<organism evidence="2 3">
    <name type="scientific">Tautonia sociabilis</name>
    <dbReference type="NCBI Taxonomy" id="2080755"/>
    <lineage>
        <taxon>Bacteria</taxon>
        <taxon>Pseudomonadati</taxon>
        <taxon>Planctomycetota</taxon>
        <taxon>Planctomycetia</taxon>
        <taxon>Isosphaerales</taxon>
        <taxon>Isosphaeraceae</taxon>
        <taxon>Tautonia</taxon>
    </lineage>
</organism>